<evidence type="ECO:0000313" key="4">
    <source>
        <dbReference type="EMBL" id="RKD92014.1"/>
    </source>
</evidence>
<dbReference type="InterPro" id="IPR021255">
    <property type="entry name" value="DUF2807"/>
</dbReference>
<feature type="compositionally biased region" description="Polar residues" evidence="1">
    <location>
        <begin position="209"/>
        <end position="223"/>
    </location>
</feature>
<feature type="chain" id="PRO_5019447874" evidence="2">
    <location>
        <begin position="25"/>
        <end position="237"/>
    </location>
</feature>
<sequence>MKTITLRKLPLLLLLLSISIWANAEKSNTQSRNVASFSKISVSSGIDLYLTQGTTESVRVEADADLIDKIITEVNGETLRIYVKNTSAWNWGWNKTRKVYVTFDDLSSLDASAGSDVEAKGEVKVEKINISASSGSDVEFERLFAQSVRVEASSGADAEVAGETKNLTVDSSSGSDIDCEDLLSEVCKASASSGSDITVYVTQSLEANASSGGDISYKGNPSQKDIDESSGGDVSSF</sequence>
<gene>
    <name evidence="4" type="ORF">BC643_2383</name>
</gene>
<comment type="caution">
    <text evidence="4">The sequence shown here is derived from an EMBL/GenBank/DDBJ whole genome shotgun (WGS) entry which is preliminary data.</text>
</comment>
<evidence type="ECO:0000256" key="1">
    <source>
        <dbReference type="SAM" id="MobiDB-lite"/>
    </source>
</evidence>
<protein>
    <submittedName>
        <fullName evidence="4">Putative autotransporter adhesin-like protein</fullName>
    </submittedName>
</protein>
<feature type="domain" description="Putative auto-transporter adhesin head GIN" evidence="3">
    <location>
        <begin position="37"/>
        <end position="221"/>
    </location>
</feature>
<name>A0A419W9C7_9BACT</name>
<dbReference type="EMBL" id="RAPN01000001">
    <property type="protein sequence ID" value="RKD92014.1"/>
    <property type="molecule type" value="Genomic_DNA"/>
</dbReference>
<accession>A0A419W9C7</accession>
<dbReference type="AlphaFoldDB" id="A0A419W9C7"/>
<dbReference type="RefSeq" id="WP_120273269.1">
    <property type="nucleotide sequence ID" value="NZ_RAPN01000001.1"/>
</dbReference>
<evidence type="ECO:0000259" key="3">
    <source>
        <dbReference type="Pfam" id="PF10988"/>
    </source>
</evidence>
<feature type="signal peptide" evidence="2">
    <location>
        <begin position="1"/>
        <end position="24"/>
    </location>
</feature>
<dbReference type="Proteomes" id="UP000283387">
    <property type="component" value="Unassembled WGS sequence"/>
</dbReference>
<reference evidence="4 5" key="1">
    <citation type="submission" date="2018-09" db="EMBL/GenBank/DDBJ databases">
        <title>Genomic Encyclopedia of Archaeal and Bacterial Type Strains, Phase II (KMG-II): from individual species to whole genera.</title>
        <authorList>
            <person name="Goeker M."/>
        </authorList>
    </citation>
    <scope>NUCLEOTIDE SEQUENCE [LARGE SCALE GENOMIC DNA]</scope>
    <source>
        <strain evidence="4 5">DSM 27148</strain>
    </source>
</reference>
<dbReference type="Pfam" id="PF10988">
    <property type="entry name" value="DUF2807"/>
    <property type="match status" value="1"/>
</dbReference>
<keyword evidence="2" id="KW-0732">Signal</keyword>
<organism evidence="4 5">
    <name type="scientific">Mangrovibacterium diazotrophicum</name>
    <dbReference type="NCBI Taxonomy" id="1261403"/>
    <lineage>
        <taxon>Bacteria</taxon>
        <taxon>Pseudomonadati</taxon>
        <taxon>Bacteroidota</taxon>
        <taxon>Bacteroidia</taxon>
        <taxon>Marinilabiliales</taxon>
        <taxon>Prolixibacteraceae</taxon>
        <taxon>Mangrovibacterium</taxon>
    </lineage>
</organism>
<proteinExistence type="predicted"/>
<evidence type="ECO:0000313" key="5">
    <source>
        <dbReference type="Proteomes" id="UP000283387"/>
    </source>
</evidence>
<dbReference type="Gene3D" id="2.160.20.120">
    <property type="match status" value="1"/>
</dbReference>
<evidence type="ECO:0000256" key="2">
    <source>
        <dbReference type="SAM" id="SignalP"/>
    </source>
</evidence>
<keyword evidence="5" id="KW-1185">Reference proteome</keyword>
<feature type="region of interest" description="Disordered" evidence="1">
    <location>
        <begin position="209"/>
        <end position="237"/>
    </location>
</feature>
<dbReference type="OrthoDB" id="1091969at2"/>